<sequence length="194" mass="21924">MKWSVVDAFQQLGYIRLPIDPSELLDAHGIQTIPYQIAFNPSVSLDDLMTLCSCPSGISFTISANGNDSRYIACNLQENSGRIRFTKLHEMGHTMRGHLRDSELAEIEANFWAKYAIAPQVLIEELGLTTIEEISQRFGTSLECASNILNQHANWLRHRHDDEALDASILELYARGLLLERRDEKQADPAQILQ</sequence>
<dbReference type="EMBL" id="LRPO01000003">
    <property type="protein sequence ID" value="KWZ82837.1"/>
    <property type="molecule type" value="Genomic_DNA"/>
</dbReference>
<dbReference type="Proteomes" id="UP000070092">
    <property type="component" value="Unassembled WGS sequence"/>
</dbReference>
<dbReference type="PATRIC" id="fig|1681.53.peg.89"/>
<protein>
    <submittedName>
        <fullName evidence="1">Uncharacterized protein</fullName>
    </submittedName>
</protein>
<comment type="caution">
    <text evidence="1">The sequence shown here is derived from an EMBL/GenBank/DDBJ whole genome shotgun (WGS) entry which is preliminary data.</text>
</comment>
<evidence type="ECO:0000313" key="2">
    <source>
        <dbReference type="Proteomes" id="UP000070092"/>
    </source>
</evidence>
<name>A0A133KTL0_BIFBI</name>
<gene>
    <name evidence="1" type="ORF">HMPREF3196_00093</name>
</gene>
<proteinExistence type="predicted"/>
<evidence type="ECO:0000313" key="1">
    <source>
        <dbReference type="EMBL" id="KWZ82837.1"/>
    </source>
</evidence>
<accession>A0A133KTL0</accession>
<dbReference type="AlphaFoldDB" id="A0A133KTL0"/>
<reference evidence="1 2" key="1">
    <citation type="submission" date="2016-01" db="EMBL/GenBank/DDBJ databases">
        <authorList>
            <person name="Oliw E.H."/>
        </authorList>
    </citation>
    <scope>NUCLEOTIDE SEQUENCE [LARGE SCALE GENOMIC DNA]</scope>
    <source>
        <strain evidence="1 2">MJR8628B</strain>
    </source>
</reference>
<organism evidence="1 2">
    <name type="scientific">Bifidobacterium bifidum</name>
    <dbReference type="NCBI Taxonomy" id="1681"/>
    <lineage>
        <taxon>Bacteria</taxon>
        <taxon>Bacillati</taxon>
        <taxon>Actinomycetota</taxon>
        <taxon>Actinomycetes</taxon>
        <taxon>Bifidobacteriales</taxon>
        <taxon>Bifidobacteriaceae</taxon>
        <taxon>Bifidobacterium</taxon>
    </lineage>
</organism>